<reference evidence="2 3" key="1">
    <citation type="journal article" date="2016" name="Nat. Commun.">
        <title>Thousands of microbial genomes shed light on interconnected biogeochemical processes in an aquifer system.</title>
        <authorList>
            <person name="Anantharaman K."/>
            <person name="Brown C.T."/>
            <person name="Hug L.A."/>
            <person name="Sharon I."/>
            <person name="Castelle C.J."/>
            <person name="Probst A.J."/>
            <person name="Thomas B.C."/>
            <person name="Singh A."/>
            <person name="Wilkins M.J."/>
            <person name="Karaoz U."/>
            <person name="Brodie E.L."/>
            <person name="Williams K.H."/>
            <person name="Hubbard S.S."/>
            <person name="Banfield J.F."/>
        </authorList>
    </citation>
    <scope>NUCLEOTIDE SEQUENCE [LARGE SCALE GENOMIC DNA]</scope>
</reference>
<feature type="transmembrane region" description="Helical" evidence="1">
    <location>
        <begin position="28"/>
        <end position="53"/>
    </location>
</feature>
<evidence type="ECO:0000313" key="3">
    <source>
        <dbReference type="Proteomes" id="UP000176498"/>
    </source>
</evidence>
<sequence length="280" mass="32261">MVNGDQIYEKRLGFSYWYVTHKLLLKNILVAILLVIIFILIIFNLYTITYNIILNQKNYHESLNNYVAANPDYAYLRQFNLPPKLTVNNITTYPNEDLYDIVADITNTSARWYATFEYQFQLGEKSAPVRKGFIFPGESKKIVDLAVENGNLVSNIVFSNISWQKEINFVKLYKERFRFDFKNIKFIPSTELGVGEKIPVNRVSFVIENLTAYNYKDINLILLLKSGGQVAAVNQIPSGILPSSQSKPIEVNFFQRLPKIDSVEITPEVNILDSSVYLKF</sequence>
<organism evidence="2 3">
    <name type="scientific">Candidatus Buchananbacteria bacterium RBG_13_36_9</name>
    <dbReference type="NCBI Taxonomy" id="1797530"/>
    <lineage>
        <taxon>Bacteria</taxon>
        <taxon>Candidatus Buchananiibacteriota</taxon>
    </lineage>
</organism>
<keyword evidence="1" id="KW-1133">Transmembrane helix</keyword>
<evidence type="ECO:0000256" key="1">
    <source>
        <dbReference type="SAM" id="Phobius"/>
    </source>
</evidence>
<dbReference type="Proteomes" id="UP000176498">
    <property type="component" value="Unassembled WGS sequence"/>
</dbReference>
<protein>
    <submittedName>
        <fullName evidence="2">Uncharacterized protein</fullName>
    </submittedName>
</protein>
<comment type="caution">
    <text evidence="2">The sequence shown here is derived from an EMBL/GenBank/DDBJ whole genome shotgun (WGS) entry which is preliminary data.</text>
</comment>
<gene>
    <name evidence="2" type="ORF">A2Y82_00315</name>
</gene>
<evidence type="ECO:0000313" key="2">
    <source>
        <dbReference type="EMBL" id="OGY42159.1"/>
    </source>
</evidence>
<name>A0A1G1XPZ8_9BACT</name>
<accession>A0A1G1XPZ8</accession>
<keyword evidence="1" id="KW-0472">Membrane</keyword>
<proteinExistence type="predicted"/>
<keyword evidence="1" id="KW-0812">Transmembrane</keyword>
<dbReference type="EMBL" id="MHHZ01000007">
    <property type="protein sequence ID" value="OGY42159.1"/>
    <property type="molecule type" value="Genomic_DNA"/>
</dbReference>
<dbReference type="AlphaFoldDB" id="A0A1G1XPZ8"/>